<organism evidence="1 2">
    <name type="scientific">Helianthus annuus</name>
    <name type="common">Common sunflower</name>
    <dbReference type="NCBI Taxonomy" id="4232"/>
    <lineage>
        <taxon>Eukaryota</taxon>
        <taxon>Viridiplantae</taxon>
        <taxon>Streptophyta</taxon>
        <taxon>Embryophyta</taxon>
        <taxon>Tracheophyta</taxon>
        <taxon>Spermatophyta</taxon>
        <taxon>Magnoliopsida</taxon>
        <taxon>eudicotyledons</taxon>
        <taxon>Gunneridae</taxon>
        <taxon>Pentapetalae</taxon>
        <taxon>asterids</taxon>
        <taxon>campanulids</taxon>
        <taxon>Asterales</taxon>
        <taxon>Asteraceae</taxon>
        <taxon>Asteroideae</taxon>
        <taxon>Heliantheae alliance</taxon>
        <taxon>Heliantheae</taxon>
        <taxon>Helianthus</taxon>
    </lineage>
</organism>
<keyword evidence="2" id="KW-1185">Reference proteome</keyword>
<dbReference type="Gramene" id="mRNA:HanXRQr2_Chr03g0117401">
    <property type="protein sequence ID" value="CDS:HanXRQr2_Chr03g0117401.1"/>
    <property type="gene ID" value="HanXRQr2_Chr03g0117401"/>
</dbReference>
<dbReference type="EMBL" id="MNCJ02000318">
    <property type="protein sequence ID" value="KAF5814989.1"/>
    <property type="molecule type" value="Genomic_DNA"/>
</dbReference>
<evidence type="ECO:0000313" key="1">
    <source>
        <dbReference type="EMBL" id="KAF5814989.1"/>
    </source>
</evidence>
<dbReference type="Proteomes" id="UP000215914">
    <property type="component" value="Unassembled WGS sequence"/>
</dbReference>
<accession>A0A9K3JHA3</accession>
<gene>
    <name evidence="1" type="ORF">HanXRQr2_Chr03g0117401</name>
</gene>
<protein>
    <submittedName>
        <fullName evidence="1">Uncharacterized protein</fullName>
    </submittedName>
</protein>
<proteinExistence type="predicted"/>
<evidence type="ECO:0000313" key="2">
    <source>
        <dbReference type="Proteomes" id="UP000215914"/>
    </source>
</evidence>
<sequence length="88" mass="10007">MSPNRLVLKQVQVGSKMVKSGFCPNQFGIGFDRFETRVMTGLKVWVTNRFQPYGLCPYRVQLIGFDLGSKPVWVNDSTSESAWPLHNI</sequence>
<reference evidence="1" key="1">
    <citation type="journal article" date="2017" name="Nature">
        <title>The sunflower genome provides insights into oil metabolism, flowering and Asterid evolution.</title>
        <authorList>
            <person name="Badouin H."/>
            <person name="Gouzy J."/>
            <person name="Grassa C.J."/>
            <person name="Murat F."/>
            <person name="Staton S.E."/>
            <person name="Cottret L."/>
            <person name="Lelandais-Briere C."/>
            <person name="Owens G.L."/>
            <person name="Carrere S."/>
            <person name="Mayjonade B."/>
            <person name="Legrand L."/>
            <person name="Gill N."/>
            <person name="Kane N.C."/>
            <person name="Bowers J.E."/>
            <person name="Hubner S."/>
            <person name="Bellec A."/>
            <person name="Berard A."/>
            <person name="Berges H."/>
            <person name="Blanchet N."/>
            <person name="Boniface M.C."/>
            <person name="Brunel D."/>
            <person name="Catrice O."/>
            <person name="Chaidir N."/>
            <person name="Claudel C."/>
            <person name="Donnadieu C."/>
            <person name="Faraut T."/>
            <person name="Fievet G."/>
            <person name="Helmstetter N."/>
            <person name="King M."/>
            <person name="Knapp S.J."/>
            <person name="Lai Z."/>
            <person name="Le Paslier M.C."/>
            <person name="Lippi Y."/>
            <person name="Lorenzon L."/>
            <person name="Mandel J.R."/>
            <person name="Marage G."/>
            <person name="Marchand G."/>
            <person name="Marquand E."/>
            <person name="Bret-Mestries E."/>
            <person name="Morien E."/>
            <person name="Nambeesan S."/>
            <person name="Nguyen T."/>
            <person name="Pegot-Espagnet P."/>
            <person name="Pouilly N."/>
            <person name="Raftis F."/>
            <person name="Sallet E."/>
            <person name="Schiex T."/>
            <person name="Thomas J."/>
            <person name="Vandecasteele C."/>
            <person name="Vares D."/>
            <person name="Vear F."/>
            <person name="Vautrin S."/>
            <person name="Crespi M."/>
            <person name="Mangin B."/>
            <person name="Burke J.M."/>
            <person name="Salse J."/>
            <person name="Munos S."/>
            <person name="Vincourt P."/>
            <person name="Rieseberg L.H."/>
            <person name="Langlade N.B."/>
        </authorList>
    </citation>
    <scope>NUCLEOTIDE SEQUENCE</scope>
    <source>
        <tissue evidence="1">Leaves</tissue>
    </source>
</reference>
<name>A0A9K3JHA3_HELAN</name>
<dbReference type="AlphaFoldDB" id="A0A9K3JHA3"/>
<reference evidence="1" key="2">
    <citation type="submission" date="2020-06" db="EMBL/GenBank/DDBJ databases">
        <title>Helianthus annuus Genome sequencing and assembly Release 2.</title>
        <authorList>
            <person name="Gouzy J."/>
            <person name="Langlade N."/>
            <person name="Munos S."/>
        </authorList>
    </citation>
    <scope>NUCLEOTIDE SEQUENCE</scope>
    <source>
        <tissue evidence="1">Leaves</tissue>
    </source>
</reference>
<comment type="caution">
    <text evidence="1">The sequence shown here is derived from an EMBL/GenBank/DDBJ whole genome shotgun (WGS) entry which is preliminary data.</text>
</comment>